<gene>
    <name evidence="1" type="ORF">KSP40_PGU010860</name>
</gene>
<name>A0ABR2M1U9_9ASPA</name>
<protein>
    <submittedName>
        <fullName evidence="1">Uncharacterized protein</fullName>
    </submittedName>
</protein>
<sequence length="69" mass="7783">MVVVNSPSQELALTNFAYCCIHDLRKFAIPGSSTTMVLIGDFVVLSLRYPFIDLNLHLHHSVLYPTLYS</sequence>
<evidence type="ECO:0000313" key="2">
    <source>
        <dbReference type="Proteomes" id="UP001412067"/>
    </source>
</evidence>
<dbReference type="Gene3D" id="2.40.40.20">
    <property type="match status" value="1"/>
</dbReference>
<dbReference type="Proteomes" id="UP001412067">
    <property type="component" value="Unassembled WGS sequence"/>
</dbReference>
<accession>A0ABR2M1U9</accession>
<evidence type="ECO:0000313" key="1">
    <source>
        <dbReference type="EMBL" id="KAK8955930.1"/>
    </source>
</evidence>
<dbReference type="EMBL" id="JBBWWR010000013">
    <property type="protein sequence ID" value="KAK8955930.1"/>
    <property type="molecule type" value="Genomic_DNA"/>
</dbReference>
<organism evidence="1 2">
    <name type="scientific">Platanthera guangdongensis</name>
    <dbReference type="NCBI Taxonomy" id="2320717"/>
    <lineage>
        <taxon>Eukaryota</taxon>
        <taxon>Viridiplantae</taxon>
        <taxon>Streptophyta</taxon>
        <taxon>Embryophyta</taxon>
        <taxon>Tracheophyta</taxon>
        <taxon>Spermatophyta</taxon>
        <taxon>Magnoliopsida</taxon>
        <taxon>Liliopsida</taxon>
        <taxon>Asparagales</taxon>
        <taxon>Orchidaceae</taxon>
        <taxon>Orchidoideae</taxon>
        <taxon>Orchideae</taxon>
        <taxon>Orchidinae</taxon>
        <taxon>Platanthera</taxon>
    </lineage>
</organism>
<reference evidence="1 2" key="1">
    <citation type="journal article" date="2022" name="Nat. Plants">
        <title>Genomes of leafy and leafless Platanthera orchids illuminate the evolution of mycoheterotrophy.</title>
        <authorList>
            <person name="Li M.H."/>
            <person name="Liu K.W."/>
            <person name="Li Z."/>
            <person name="Lu H.C."/>
            <person name="Ye Q.L."/>
            <person name="Zhang D."/>
            <person name="Wang J.Y."/>
            <person name="Li Y.F."/>
            <person name="Zhong Z.M."/>
            <person name="Liu X."/>
            <person name="Yu X."/>
            <person name="Liu D.K."/>
            <person name="Tu X.D."/>
            <person name="Liu B."/>
            <person name="Hao Y."/>
            <person name="Liao X.Y."/>
            <person name="Jiang Y.T."/>
            <person name="Sun W.H."/>
            <person name="Chen J."/>
            <person name="Chen Y.Q."/>
            <person name="Ai Y."/>
            <person name="Zhai J.W."/>
            <person name="Wu S.S."/>
            <person name="Zhou Z."/>
            <person name="Hsiao Y.Y."/>
            <person name="Wu W.L."/>
            <person name="Chen Y.Y."/>
            <person name="Lin Y.F."/>
            <person name="Hsu J.L."/>
            <person name="Li C.Y."/>
            <person name="Wang Z.W."/>
            <person name="Zhao X."/>
            <person name="Zhong W.Y."/>
            <person name="Ma X.K."/>
            <person name="Ma L."/>
            <person name="Huang J."/>
            <person name="Chen G.Z."/>
            <person name="Huang M.Z."/>
            <person name="Huang L."/>
            <person name="Peng D.H."/>
            <person name="Luo Y.B."/>
            <person name="Zou S.Q."/>
            <person name="Chen S.P."/>
            <person name="Lan S."/>
            <person name="Tsai W.C."/>
            <person name="Van de Peer Y."/>
            <person name="Liu Z.J."/>
        </authorList>
    </citation>
    <scope>NUCLEOTIDE SEQUENCE [LARGE SCALE GENOMIC DNA]</scope>
    <source>
        <strain evidence="1">Lor288</strain>
    </source>
</reference>
<proteinExistence type="predicted"/>
<keyword evidence="2" id="KW-1185">Reference proteome</keyword>
<comment type="caution">
    <text evidence="1">The sequence shown here is derived from an EMBL/GenBank/DDBJ whole genome shotgun (WGS) entry which is preliminary data.</text>
</comment>